<dbReference type="Gene3D" id="1.20.1250.20">
    <property type="entry name" value="MFS general substrate transporter like domains"/>
    <property type="match status" value="2"/>
</dbReference>
<dbReference type="PROSITE" id="PS50850">
    <property type="entry name" value="MFS"/>
    <property type="match status" value="1"/>
</dbReference>
<keyword evidence="7" id="KW-1185">Reference proteome</keyword>
<feature type="domain" description="Major facilitator superfamily (MFS) profile" evidence="5">
    <location>
        <begin position="60"/>
        <end position="440"/>
    </location>
</feature>
<evidence type="ECO:0000313" key="7">
    <source>
        <dbReference type="Proteomes" id="UP000292082"/>
    </source>
</evidence>
<dbReference type="InterPro" id="IPR020846">
    <property type="entry name" value="MFS_dom"/>
</dbReference>
<dbReference type="Pfam" id="PF07690">
    <property type="entry name" value="MFS_1"/>
    <property type="match status" value="1"/>
</dbReference>
<accession>A0A4Q9PNE2</accession>
<dbReference type="CDD" id="cd17352">
    <property type="entry name" value="MFS_MCT_SLC16"/>
    <property type="match status" value="1"/>
</dbReference>
<feature type="transmembrane region" description="Helical" evidence="4">
    <location>
        <begin position="127"/>
        <end position="146"/>
    </location>
</feature>
<dbReference type="GO" id="GO:0016020">
    <property type="term" value="C:membrane"/>
    <property type="evidence" value="ECO:0007669"/>
    <property type="project" value="UniProtKB-SubCell"/>
</dbReference>
<sequence length="447" mass="48220">MSPIHLDDVEKEHCRRMTPNHDSTTATIYEQDTNSSKTLPSSTQLTAPTYPEGGPEAWLTVCGAFVGLFCTFGQLNAFGTFQTWYAEHQLRDLPPSTIAWIGSLQLWVFFFSGGFVGRLFDAYGPRVIMVPGTVTLVLSIMMTSLSTRFYQYILAQGVLFGLGVGMIFYPSLSAISTYFSKRRGAALGIAFTGSGVGGVVYPIMFQRLFAQVGFAWAVRISGFISLACCTVAVATVASRRSPVQDSAPWFDGKVFKDVPFMLVVAGSVLVCLGLFIPFFFLADYSRDHGVSATASFYVLSALNGGGIVGRLAPPLLSDFVGRFNVMVPCAFLLGLSALVFWIFAKSLLVILLFAILYGFLSGGFIAMLIPCVAQISDINEIGTRIGVLYSIISFAALAGGPAAGAILKADHESYTGMIVLCGVANLLGSFFMLWSRATLDSRTLVRI</sequence>
<feature type="transmembrane region" description="Helical" evidence="4">
    <location>
        <begin position="413"/>
        <end position="434"/>
    </location>
</feature>
<evidence type="ECO:0000256" key="1">
    <source>
        <dbReference type="ARBA" id="ARBA00004141"/>
    </source>
</evidence>
<proteinExistence type="inferred from homology"/>
<evidence type="ECO:0000256" key="4">
    <source>
        <dbReference type="SAM" id="Phobius"/>
    </source>
</evidence>
<evidence type="ECO:0000313" key="6">
    <source>
        <dbReference type="EMBL" id="TBU55783.1"/>
    </source>
</evidence>
<dbReference type="InterPro" id="IPR036259">
    <property type="entry name" value="MFS_trans_sf"/>
</dbReference>
<dbReference type="EMBL" id="ML145163">
    <property type="protein sequence ID" value="TBU55783.1"/>
    <property type="molecule type" value="Genomic_DNA"/>
</dbReference>
<comment type="subcellular location">
    <subcellularLocation>
        <location evidence="1">Membrane</location>
        <topology evidence="1">Multi-pass membrane protein</topology>
    </subcellularLocation>
</comment>
<dbReference type="AlphaFoldDB" id="A0A4Q9PNE2"/>
<dbReference type="Proteomes" id="UP000292082">
    <property type="component" value="Unassembled WGS sequence"/>
</dbReference>
<feature type="transmembrane region" description="Helical" evidence="4">
    <location>
        <begin position="216"/>
        <end position="237"/>
    </location>
</feature>
<name>A0A4Q9PNE2_9APHY</name>
<dbReference type="InterPro" id="IPR011701">
    <property type="entry name" value="MFS"/>
</dbReference>
<protein>
    <submittedName>
        <fullName evidence="6">MFS general substrate transporter</fullName>
    </submittedName>
</protein>
<feature type="transmembrane region" description="Helical" evidence="4">
    <location>
        <begin position="98"/>
        <end position="120"/>
    </location>
</feature>
<feature type="transmembrane region" description="Helical" evidence="4">
    <location>
        <begin position="350"/>
        <end position="373"/>
    </location>
</feature>
<feature type="transmembrane region" description="Helical" evidence="4">
    <location>
        <begin position="385"/>
        <end position="407"/>
    </location>
</feature>
<feature type="transmembrane region" description="Helical" evidence="4">
    <location>
        <begin position="184"/>
        <end position="204"/>
    </location>
</feature>
<feature type="transmembrane region" description="Helical" evidence="4">
    <location>
        <begin position="258"/>
        <end position="282"/>
    </location>
</feature>
<keyword evidence="4" id="KW-0812">Transmembrane</keyword>
<gene>
    <name evidence="6" type="ORF">BD310DRAFT_671133</name>
</gene>
<dbReference type="PANTHER" id="PTHR11360">
    <property type="entry name" value="MONOCARBOXYLATE TRANSPORTER"/>
    <property type="match status" value="1"/>
</dbReference>
<dbReference type="SUPFAM" id="SSF103473">
    <property type="entry name" value="MFS general substrate transporter"/>
    <property type="match status" value="1"/>
</dbReference>
<evidence type="ECO:0000256" key="2">
    <source>
        <dbReference type="ARBA" id="ARBA00006727"/>
    </source>
</evidence>
<feature type="region of interest" description="Disordered" evidence="3">
    <location>
        <begin position="31"/>
        <end position="50"/>
    </location>
</feature>
<feature type="transmembrane region" description="Helical" evidence="4">
    <location>
        <begin position="325"/>
        <end position="344"/>
    </location>
</feature>
<dbReference type="PANTHER" id="PTHR11360:SF177">
    <property type="entry name" value="RIBOFLAVIN TRANSPORTER MCH5"/>
    <property type="match status" value="1"/>
</dbReference>
<feature type="compositionally biased region" description="Polar residues" evidence="3">
    <location>
        <begin position="31"/>
        <end position="47"/>
    </location>
</feature>
<keyword evidence="4" id="KW-1133">Transmembrane helix</keyword>
<organism evidence="6 7">
    <name type="scientific">Dichomitus squalens</name>
    <dbReference type="NCBI Taxonomy" id="114155"/>
    <lineage>
        <taxon>Eukaryota</taxon>
        <taxon>Fungi</taxon>
        <taxon>Dikarya</taxon>
        <taxon>Basidiomycota</taxon>
        <taxon>Agaricomycotina</taxon>
        <taxon>Agaricomycetes</taxon>
        <taxon>Polyporales</taxon>
        <taxon>Polyporaceae</taxon>
        <taxon>Dichomitus</taxon>
    </lineage>
</organism>
<keyword evidence="4" id="KW-0472">Membrane</keyword>
<evidence type="ECO:0000259" key="5">
    <source>
        <dbReference type="PROSITE" id="PS50850"/>
    </source>
</evidence>
<dbReference type="InterPro" id="IPR050327">
    <property type="entry name" value="Proton-linked_MCT"/>
</dbReference>
<feature type="transmembrane region" description="Helical" evidence="4">
    <location>
        <begin position="57"/>
        <end position="78"/>
    </location>
</feature>
<reference evidence="6 7" key="1">
    <citation type="submission" date="2019-01" db="EMBL/GenBank/DDBJ databases">
        <title>Draft genome sequences of three monokaryotic isolates of the white-rot basidiomycete fungus Dichomitus squalens.</title>
        <authorList>
            <consortium name="DOE Joint Genome Institute"/>
            <person name="Lopez S.C."/>
            <person name="Andreopoulos B."/>
            <person name="Pangilinan J."/>
            <person name="Lipzen A."/>
            <person name="Riley R."/>
            <person name="Ahrendt S."/>
            <person name="Ng V."/>
            <person name="Barry K."/>
            <person name="Daum C."/>
            <person name="Grigoriev I.V."/>
            <person name="Hilden K.S."/>
            <person name="Makela M.R."/>
            <person name="de Vries R.P."/>
        </authorList>
    </citation>
    <scope>NUCLEOTIDE SEQUENCE [LARGE SCALE GENOMIC DNA]</scope>
    <source>
        <strain evidence="6 7">CBS 464.89</strain>
    </source>
</reference>
<comment type="similarity">
    <text evidence="2">Belongs to the major facilitator superfamily. Monocarboxylate porter (TC 2.A.1.13) family.</text>
</comment>
<feature type="transmembrane region" description="Helical" evidence="4">
    <location>
        <begin position="152"/>
        <end position="172"/>
    </location>
</feature>
<dbReference type="GO" id="GO:0022857">
    <property type="term" value="F:transmembrane transporter activity"/>
    <property type="evidence" value="ECO:0007669"/>
    <property type="project" value="InterPro"/>
</dbReference>
<feature type="transmembrane region" description="Helical" evidence="4">
    <location>
        <begin position="294"/>
        <end position="313"/>
    </location>
</feature>
<evidence type="ECO:0000256" key="3">
    <source>
        <dbReference type="SAM" id="MobiDB-lite"/>
    </source>
</evidence>